<evidence type="ECO:0000256" key="5">
    <source>
        <dbReference type="ARBA" id="ARBA00022801"/>
    </source>
</evidence>
<comment type="caution">
    <text evidence="8">The sequence shown here is derived from an EMBL/GenBank/DDBJ whole genome shotgun (WGS) entry which is preliminary data.</text>
</comment>
<accession>A0A8J3MXQ8</accession>
<reference evidence="8" key="1">
    <citation type="submission" date="2020-10" db="EMBL/GenBank/DDBJ databases">
        <title>Taxonomic study of unclassified bacteria belonging to the class Ktedonobacteria.</title>
        <authorList>
            <person name="Yabe S."/>
            <person name="Wang C.M."/>
            <person name="Zheng Y."/>
            <person name="Sakai Y."/>
            <person name="Cavaletti L."/>
            <person name="Monciardini P."/>
            <person name="Donadio S."/>
        </authorList>
    </citation>
    <scope>NUCLEOTIDE SEQUENCE</scope>
    <source>
        <strain evidence="8">SOSP1-1</strain>
    </source>
</reference>
<comment type="similarity">
    <text evidence="2">Belongs to the glycosyl hydrolase 3 family.</text>
</comment>
<feature type="domain" description="Glycoside hydrolase family 3 C-terminal" evidence="7">
    <location>
        <begin position="5"/>
        <end position="87"/>
    </location>
</feature>
<evidence type="ECO:0000256" key="1">
    <source>
        <dbReference type="ARBA" id="ARBA00000448"/>
    </source>
</evidence>
<comment type="catalytic activity">
    <reaction evidence="1">
        <text>Hydrolysis of terminal, non-reducing beta-D-glucosyl residues with release of beta-D-glucose.</text>
        <dbReference type="EC" id="3.2.1.21"/>
    </reaction>
</comment>
<evidence type="ECO:0000256" key="2">
    <source>
        <dbReference type="ARBA" id="ARBA00005336"/>
    </source>
</evidence>
<name>A0A8J3MXQ8_9CHLR</name>
<dbReference type="SUPFAM" id="SSF52279">
    <property type="entry name" value="Beta-D-glucan exohydrolase, C-terminal domain"/>
    <property type="match status" value="1"/>
</dbReference>
<evidence type="ECO:0000256" key="4">
    <source>
        <dbReference type="ARBA" id="ARBA00022729"/>
    </source>
</evidence>
<dbReference type="AlphaFoldDB" id="A0A8J3MXQ8"/>
<organism evidence="8 9">
    <name type="scientific">Ktedonospora formicarum</name>
    <dbReference type="NCBI Taxonomy" id="2778364"/>
    <lineage>
        <taxon>Bacteria</taxon>
        <taxon>Bacillati</taxon>
        <taxon>Chloroflexota</taxon>
        <taxon>Ktedonobacteria</taxon>
        <taxon>Ktedonobacterales</taxon>
        <taxon>Ktedonobacteraceae</taxon>
        <taxon>Ktedonospora</taxon>
    </lineage>
</organism>
<keyword evidence="6" id="KW-0326">Glycosidase</keyword>
<evidence type="ECO:0000256" key="6">
    <source>
        <dbReference type="ARBA" id="ARBA00023295"/>
    </source>
</evidence>
<keyword evidence="4" id="KW-0732">Signal</keyword>
<dbReference type="Pfam" id="PF01915">
    <property type="entry name" value="Glyco_hydro_3_C"/>
    <property type="match status" value="1"/>
</dbReference>
<sequence>MCSRVTKCIVLLFSGRPMIINTQLNQSSAFVAAWVGSTEGEGITDVLFGDAGFQGKLTFTWPSTVAQEPCNQNNGCTGTLFPYGYGMTPF</sequence>
<keyword evidence="5" id="KW-0378">Hydrolase</keyword>
<dbReference type="EMBL" id="BNJF01000004">
    <property type="protein sequence ID" value="GHO48845.1"/>
    <property type="molecule type" value="Genomic_DNA"/>
</dbReference>
<dbReference type="InterPro" id="IPR036881">
    <property type="entry name" value="Glyco_hydro_3_C_sf"/>
</dbReference>
<evidence type="ECO:0000313" key="9">
    <source>
        <dbReference type="Proteomes" id="UP000612362"/>
    </source>
</evidence>
<dbReference type="InterPro" id="IPR051915">
    <property type="entry name" value="Cellulose_Degrad_GH3"/>
</dbReference>
<protein>
    <recommendedName>
        <fullName evidence="3">beta-glucosidase</fullName>
        <ecNumber evidence="3">3.2.1.21</ecNumber>
    </recommendedName>
</protein>
<dbReference type="GO" id="GO:0008422">
    <property type="term" value="F:beta-glucosidase activity"/>
    <property type="evidence" value="ECO:0007669"/>
    <property type="project" value="UniProtKB-EC"/>
</dbReference>
<dbReference type="Gene3D" id="3.40.50.1700">
    <property type="entry name" value="Glycoside hydrolase family 3 C-terminal domain"/>
    <property type="match status" value="1"/>
</dbReference>
<gene>
    <name evidence="8" type="ORF">KSX_70080</name>
</gene>
<dbReference type="PANTHER" id="PTHR30620:SF16">
    <property type="entry name" value="LYSOSOMAL BETA GLUCOSIDASE"/>
    <property type="match status" value="1"/>
</dbReference>
<dbReference type="Proteomes" id="UP000612362">
    <property type="component" value="Unassembled WGS sequence"/>
</dbReference>
<dbReference type="InterPro" id="IPR002772">
    <property type="entry name" value="Glyco_hydro_3_C"/>
</dbReference>
<dbReference type="EC" id="3.2.1.21" evidence="3"/>
<evidence type="ECO:0000256" key="3">
    <source>
        <dbReference type="ARBA" id="ARBA00012744"/>
    </source>
</evidence>
<evidence type="ECO:0000313" key="8">
    <source>
        <dbReference type="EMBL" id="GHO48845.1"/>
    </source>
</evidence>
<dbReference type="PANTHER" id="PTHR30620">
    <property type="entry name" value="PERIPLASMIC BETA-GLUCOSIDASE-RELATED"/>
    <property type="match status" value="1"/>
</dbReference>
<evidence type="ECO:0000259" key="7">
    <source>
        <dbReference type="Pfam" id="PF01915"/>
    </source>
</evidence>
<keyword evidence="9" id="KW-1185">Reference proteome</keyword>
<proteinExistence type="inferred from homology"/>
<dbReference type="GO" id="GO:0009251">
    <property type="term" value="P:glucan catabolic process"/>
    <property type="evidence" value="ECO:0007669"/>
    <property type="project" value="TreeGrafter"/>
</dbReference>